<keyword evidence="3" id="KW-1185">Reference proteome</keyword>
<feature type="non-terminal residue" evidence="2">
    <location>
        <position position="64"/>
    </location>
</feature>
<feature type="region of interest" description="Disordered" evidence="1">
    <location>
        <begin position="45"/>
        <end position="64"/>
    </location>
</feature>
<sequence length="64" mass="7586">MYRRADLHEVLYQSVRDKDAIKTSHFLDSFEQDRTVKMRFKTRKPVETITPSAPKDHLNTNPPQ</sequence>
<accession>A0A0L0F0J7</accession>
<dbReference type="EMBL" id="KQ251924">
    <property type="protein sequence ID" value="KNC70171.1"/>
    <property type="molecule type" value="Genomic_DNA"/>
</dbReference>
<evidence type="ECO:0000313" key="3">
    <source>
        <dbReference type="Proteomes" id="UP000054560"/>
    </source>
</evidence>
<dbReference type="Proteomes" id="UP000054560">
    <property type="component" value="Unassembled WGS sequence"/>
</dbReference>
<evidence type="ECO:0000256" key="1">
    <source>
        <dbReference type="SAM" id="MobiDB-lite"/>
    </source>
</evidence>
<proteinExistence type="predicted"/>
<dbReference type="RefSeq" id="XP_014144073.1">
    <property type="nucleotide sequence ID" value="XM_014288598.1"/>
</dbReference>
<dbReference type="AlphaFoldDB" id="A0A0L0F0J7"/>
<reference evidence="2 3" key="1">
    <citation type="submission" date="2011-02" db="EMBL/GenBank/DDBJ databases">
        <title>The Genome Sequence of Sphaeroforma arctica JP610.</title>
        <authorList>
            <consortium name="The Broad Institute Genome Sequencing Platform"/>
            <person name="Russ C."/>
            <person name="Cuomo C."/>
            <person name="Young S.K."/>
            <person name="Zeng Q."/>
            <person name="Gargeya S."/>
            <person name="Alvarado L."/>
            <person name="Berlin A."/>
            <person name="Chapman S.B."/>
            <person name="Chen Z."/>
            <person name="Freedman E."/>
            <person name="Gellesch M."/>
            <person name="Goldberg J."/>
            <person name="Griggs A."/>
            <person name="Gujja S."/>
            <person name="Heilman E."/>
            <person name="Heiman D."/>
            <person name="Howarth C."/>
            <person name="Mehta T."/>
            <person name="Neiman D."/>
            <person name="Pearson M."/>
            <person name="Roberts A."/>
            <person name="Saif S."/>
            <person name="Shea T."/>
            <person name="Shenoy N."/>
            <person name="Sisk P."/>
            <person name="Stolte C."/>
            <person name="Sykes S."/>
            <person name="White J."/>
            <person name="Yandava C."/>
            <person name="Burger G."/>
            <person name="Gray M.W."/>
            <person name="Holland P.W.H."/>
            <person name="King N."/>
            <person name="Lang F.B.F."/>
            <person name="Roger A.J."/>
            <person name="Ruiz-Trillo I."/>
            <person name="Haas B."/>
            <person name="Nusbaum C."/>
            <person name="Birren B."/>
        </authorList>
    </citation>
    <scope>NUCLEOTIDE SEQUENCE [LARGE SCALE GENOMIC DNA]</scope>
    <source>
        <strain evidence="2 3">JP610</strain>
    </source>
</reference>
<protein>
    <submittedName>
        <fullName evidence="2">Uncharacterized protein</fullName>
    </submittedName>
</protein>
<gene>
    <name evidence="2" type="ORF">SARC_17307</name>
</gene>
<dbReference type="GeneID" id="25917811"/>
<evidence type="ECO:0000313" key="2">
    <source>
        <dbReference type="EMBL" id="KNC70171.1"/>
    </source>
</evidence>
<organism evidence="2 3">
    <name type="scientific">Sphaeroforma arctica JP610</name>
    <dbReference type="NCBI Taxonomy" id="667725"/>
    <lineage>
        <taxon>Eukaryota</taxon>
        <taxon>Ichthyosporea</taxon>
        <taxon>Ichthyophonida</taxon>
        <taxon>Sphaeroforma</taxon>
    </lineage>
</organism>
<name>A0A0L0F0J7_9EUKA</name>